<dbReference type="InterPro" id="IPR011989">
    <property type="entry name" value="ARM-like"/>
</dbReference>
<dbReference type="InterPro" id="IPR057567">
    <property type="entry name" value="TPR_TTI1_C"/>
</dbReference>
<protein>
    <submittedName>
        <fullName evidence="4">Armadillo-type protein</fullName>
    </submittedName>
</protein>
<dbReference type="Pfam" id="PF24181">
    <property type="entry name" value="TPR_TTI1_C"/>
    <property type="match status" value="1"/>
</dbReference>
<dbReference type="InParanoid" id="A0A2T3ABA7"/>
<dbReference type="Pfam" id="PF21547">
    <property type="entry name" value="TTI1"/>
    <property type="match status" value="1"/>
</dbReference>
<feature type="domain" description="TTI1 N-terminal TPR" evidence="2">
    <location>
        <begin position="20"/>
        <end position="363"/>
    </location>
</feature>
<name>A0A2T3ABA7_9PEZI</name>
<dbReference type="FunCoup" id="A0A2T3ABA7">
    <property type="interactions" value="599"/>
</dbReference>
<dbReference type="OrthoDB" id="49511at2759"/>
<dbReference type="PANTHER" id="PTHR18460:SF3">
    <property type="entry name" value="TELO2-INTERACTING PROTEIN 1 HOMOLOG"/>
    <property type="match status" value="1"/>
</dbReference>
<reference evidence="4 5" key="1">
    <citation type="journal article" date="2018" name="Mycol. Prog.">
        <title>Coniella lustricola, a new species from submerged detritus.</title>
        <authorList>
            <person name="Raudabaugh D.B."/>
            <person name="Iturriaga T."/>
            <person name="Carver A."/>
            <person name="Mondo S."/>
            <person name="Pangilinan J."/>
            <person name="Lipzen A."/>
            <person name="He G."/>
            <person name="Amirebrahimi M."/>
            <person name="Grigoriev I.V."/>
            <person name="Miller A.N."/>
        </authorList>
    </citation>
    <scope>NUCLEOTIDE SEQUENCE [LARGE SCALE GENOMIC DNA]</scope>
    <source>
        <strain evidence="4 5">B22-T-1</strain>
    </source>
</reference>
<gene>
    <name evidence="4" type="ORF">BD289DRAFT_216239</name>
</gene>
<dbReference type="AlphaFoldDB" id="A0A2T3ABA7"/>
<evidence type="ECO:0000259" key="3">
    <source>
        <dbReference type="Pfam" id="PF24181"/>
    </source>
</evidence>
<feature type="domain" description="TTI1 C-terminal TPR" evidence="3">
    <location>
        <begin position="780"/>
        <end position="960"/>
    </location>
</feature>
<dbReference type="FunFam" id="1.25.10.10:FF:001401">
    <property type="entry name" value="Uncharacterized protein"/>
    <property type="match status" value="1"/>
</dbReference>
<dbReference type="InterPro" id="IPR016024">
    <property type="entry name" value="ARM-type_fold"/>
</dbReference>
<dbReference type="SUPFAM" id="SSF48371">
    <property type="entry name" value="ARM repeat"/>
    <property type="match status" value="1"/>
</dbReference>
<feature type="region of interest" description="Disordered" evidence="1">
    <location>
        <begin position="800"/>
        <end position="821"/>
    </location>
</feature>
<dbReference type="GO" id="GO:0005737">
    <property type="term" value="C:cytoplasm"/>
    <property type="evidence" value="ECO:0007669"/>
    <property type="project" value="TreeGrafter"/>
</dbReference>
<dbReference type="Pfam" id="PF24173">
    <property type="entry name" value="TPR_TTI1_N"/>
    <property type="match status" value="1"/>
</dbReference>
<dbReference type="InterPro" id="IPR049362">
    <property type="entry name" value="TTI1_rpt"/>
</dbReference>
<accession>A0A2T3ABA7</accession>
<dbReference type="EMBL" id="KZ678420">
    <property type="protein sequence ID" value="PSR90375.1"/>
    <property type="molecule type" value="Genomic_DNA"/>
</dbReference>
<organism evidence="4 5">
    <name type="scientific">Coniella lustricola</name>
    <dbReference type="NCBI Taxonomy" id="2025994"/>
    <lineage>
        <taxon>Eukaryota</taxon>
        <taxon>Fungi</taxon>
        <taxon>Dikarya</taxon>
        <taxon>Ascomycota</taxon>
        <taxon>Pezizomycotina</taxon>
        <taxon>Sordariomycetes</taxon>
        <taxon>Sordariomycetidae</taxon>
        <taxon>Diaporthales</taxon>
        <taxon>Schizoparmaceae</taxon>
        <taxon>Coniella</taxon>
    </lineage>
</organism>
<sequence length="1113" mass="122932">MDQQLGPRSEFTSSARNQFFAKLKPVCVEISRFALQGQQQTPDKTKRALELLEQLDGILEHQIQYDASALDDKIADYVFFPLSHLLRQHENYPFRLVETVIKLLRLLIQYGWKARISRDLSHQLLILLTFLIGGVPGKATSRSAKPEETTLEAYRALTALVKAAGLSARDSPLTDAKIIPSLGHSVSIILDGVTDGSTIDIQVEALQAILAIYTTIKQDAILATFFPGTVSSLSRLLSPPLSIKAPRRLLVGGLNVLRLILTKVLGDLKTRNLLPKKDKLVAESTEPSPDEQGEGKVLTSAWLKATVAQVKIALSSILKLRTHEGVDVHRALEKLCITLLDECHSALSDSTSMLVESAMVLRESQDVQDAGFNAPYIGEDELLFYGTSLQDLATIYPELKDAVNVTVYNWVTSLPRVMQSSDERVKQQAIRNITKSQELLSALGTESSSLEDVLSSALRDSITALVINSKEAKVMNEVDLDENIWRSSELTSYGGQETQGYRPTLLAQESQRDTRREIDTLIRNIGTAQQQAKLAAEMLPYLHNSQGVDQVSSYWLAFRLVQSSLNKTRDIDDFLDFSDALHDPASQDQESVFDELYSFSVSILDAHSDANDIVDWRMEAIALEVTAFAAARMGQAFRPELIDVLYPISTFLGSARPELRGHALITLNSLAVSCGYGSVSELVIDNVDYMVNSVSLRLNQFDISPASCKVLTMMIRLTGPQLLPYLDDVVAGIFAALDNYHGYPAFVENLFAVLSEVVDQGVKSGKMLLDNGQIKAVHHEKRSLESSGLEDASKFLQKHAKKKRELEEEESVEEVAYGHPQTAWKSAKEELDSIQARDEDGDQDEEAQNGEEVAIPKTPTYTLLAKITTLTQHYLTSPTPRLRKQLLDLLSKAAPALAQDENAFLPLVNDLWPVMITRLYDAEPYVVIAACETLSALCEGAGDFLSTRLKTEWWDSMRKWCFKAKSDMKRIKSQGAAAKFKGTTSENSGGILIPIHNGAHNDDLQLEISSSRSVPTSTGLGRFASAAQTWEAVVSMLVAIVSFVKIDDEIFEEILDLLVDDVLPRNRKARETLENVNADAVWLALYVRGHVVEPAITPAMDGVAFTPLADTAS</sequence>
<dbReference type="STRING" id="2025994.A0A2T3ABA7"/>
<dbReference type="PANTHER" id="PTHR18460">
    <property type="entry name" value="TEL2 INTERACTING PROTEIN 1 TTI1 FAMILY MEMBER"/>
    <property type="match status" value="1"/>
</dbReference>
<dbReference type="Proteomes" id="UP000241462">
    <property type="component" value="Unassembled WGS sequence"/>
</dbReference>
<dbReference type="InterPro" id="IPR057566">
    <property type="entry name" value="TPR_TTI1_N"/>
</dbReference>
<evidence type="ECO:0000256" key="1">
    <source>
        <dbReference type="SAM" id="MobiDB-lite"/>
    </source>
</evidence>
<keyword evidence="5" id="KW-1185">Reference proteome</keyword>
<evidence type="ECO:0000259" key="2">
    <source>
        <dbReference type="Pfam" id="PF24173"/>
    </source>
</evidence>
<dbReference type="InterPro" id="IPR016441">
    <property type="entry name" value="Tti1"/>
</dbReference>
<evidence type="ECO:0000313" key="4">
    <source>
        <dbReference type="EMBL" id="PSR90375.1"/>
    </source>
</evidence>
<dbReference type="Gene3D" id="1.25.10.10">
    <property type="entry name" value="Leucine-rich Repeat Variant"/>
    <property type="match status" value="2"/>
</dbReference>
<dbReference type="PIRSF" id="PIRSF005250">
    <property type="entry name" value="UCP005250"/>
    <property type="match status" value="1"/>
</dbReference>
<evidence type="ECO:0000313" key="5">
    <source>
        <dbReference type="Proteomes" id="UP000241462"/>
    </source>
</evidence>
<dbReference type="InterPro" id="IPR052587">
    <property type="entry name" value="TELO2-interacting_protein_1"/>
</dbReference>
<proteinExistence type="predicted"/>